<dbReference type="Proteomes" id="UP000887159">
    <property type="component" value="Unassembled WGS sequence"/>
</dbReference>
<dbReference type="EMBL" id="BMAU01021013">
    <property type="protein sequence ID" value="GFX86642.1"/>
    <property type="molecule type" value="Genomic_DNA"/>
</dbReference>
<comment type="caution">
    <text evidence="2">The sequence shown here is derived from an EMBL/GenBank/DDBJ whole genome shotgun (WGS) entry which is preliminary data.</text>
</comment>
<dbReference type="PANTHER" id="PTHR36688">
    <property type="entry name" value="ENDO/EXONUCLEASE/PHOSPHATASE DOMAIN-CONTAINING PROTEIN"/>
    <property type="match status" value="1"/>
</dbReference>
<evidence type="ECO:0000313" key="3">
    <source>
        <dbReference type="Proteomes" id="UP000887159"/>
    </source>
</evidence>
<keyword evidence="2" id="KW-0695">RNA-directed DNA polymerase</keyword>
<dbReference type="InterPro" id="IPR052560">
    <property type="entry name" value="RdDP_mobile_element"/>
</dbReference>
<keyword evidence="3" id="KW-1185">Reference proteome</keyword>
<dbReference type="Gene3D" id="3.60.10.10">
    <property type="entry name" value="Endonuclease/exonuclease/phosphatase"/>
    <property type="match status" value="1"/>
</dbReference>
<proteinExistence type="predicted"/>
<dbReference type="InterPro" id="IPR005135">
    <property type="entry name" value="Endo/exonuclease/phosphatase"/>
</dbReference>
<dbReference type="InterPro" id="IPR036691">
    <property type="entry name" value="Endo/exonu/phosph_ase_sf"/>
</dbReference>
<accession>A0A8X6UWG1</accession>
<dbReference type="PROSITE" id="PS50878">
    <property type="entry name" value="RT_POL"/>
    <property type="match status" value="1"/>
</dbReference>
<dbReference type="Pfam" id="PF00078">
    <property type="entry name" value="RVT_1"/>
    <property type="match status" value="1"/>
</dbReference>
<evidence type="ECO:0000259" key="1">
    <source>
        <dbReference type="PROSITE" id="PS50878"/>
    </source>
</evidence>
<protein>
    <submittedName>
        <fullName evidence="2">Probable RNA-directed DNA polymerase from transposon X-element</fullName>
    </submittedName>
</protein>
<organism evidence="2 3">
    <name type="scientific">Trichonephila clavipes</name>
    <name type="common">Golden silk orbweaver</name>
    <name type="synonym">Nephila clavipes</name>
    <dbReference type="NCBI Taxonomy" id="2585209"/>
    <lineage>
        <taxon>Eukaryota</taxon>
        <taxon>Metazoa</taxon>
        <taxon>Ecdysozoa</taxon>
        <taxon>Arthropoda</taxon>
        <taxon>Chelicerata</taxon>
        <taxon>Arachnida</taxon>
        <taxon>Araneae</taxon>
        <taxon>Araneomorphae</taxon>
        <taxon>Entelegynae</taxon>
        <taxon>Araneoidea</taxon>
        <taxon>Nephilidae</taxon>
        <taxon>Trichonephila</taxon>
    </lineage>
</organism>
<gene>
    <name evidence="2" type="primary">X-element ORF2</name>
    <name evidence="2" type="ORF">TNCV_1408411</name>
</gene>
<reference evidence="2" key="1">
    <citation type="submission" date="2020-08" db="EMBL/GenBank/DDBJ databases">
        <title>Multicomponent nature underlies the extraordinary mechanical properties of spider dragline silk.</title>
        <authorList>
            <person name="Kono N."/>
            <person name="Nakamura H."/>
            <person name="Mori M."/>
            <person name="Yoshida Y."/>
            <person name="Ohtoshi R."/>
            <person name="Malay A.D."/>
            <person name="Moran D.A.P."/>
            <person name="Tomita M."/>
            <person name="Numata K."/>
            <person name="Arakawa K."/>
        </authorList>
    </citation>
    <scope>NUCLEOTIDE SEQUENCE</scope>
</reference>
<dbReference type="InterPro" id="IPR000477">
    <property type="entry name" value="RT_dom"/>
</dbReference>
<name>A0A8X6UWG1_TRICX</name>
<keyword evidence="2" id="KW-0808">Transferase</keyword>
<evidence type="ECO:0000313" key="2">
    <source>
        <dbReference type="EMBL" id="GFX86642.1"/>
    </source>
</evidence>
<dbReference type="PANTHER" id="PTHR36688:SF2">
    <property type="entry name" value="ENDONUCLEASE_EXONUCLEASE_PHOSPHATASE DOMAIN-CONTAINING PROTEIN"/>
    <property type="match status" value="1"/>
</dbReference>
<dbReference type="Pfam" id="PF14529">
    <property type="entry name" value="Exo_endo_phos_2"/>
    <property type="match status" value="1"/>
</dbReference>
<dbReference type="SUPFAM" id="SSF56219">
    <property type="entry name" value="DNase I-like"/>
    <property type="match status" value="1"/>
</dbReference>
<feature type="domain" description="Reverse transcriptase" evidence="1">
    <location>
        <begin position="446"/>
        <end position="620"/>
    </location>
</feature>
<dbReference type="AlphaFoldDB" id="A0A8X6UWG1"/>
<dbReference type="GO" id="GO:0003964">
    <property type="term" value="F:RNA-directed DNA polymerase activity"/>
    <property type="evidence" value="ECO:0007669"/>
    <property type="project" value="UniProtKB-KW"/>
</dbReference>
<keyword evidence="2" id="KW-0548">Nucleotidyltransferase</keyword>
<sequence>MNIIQWNCRGLQNKLIWLNIPPFSEADIWILQETFLSIHDNINLPNKTIFRKDIEDRSGGDLLIAVPSNISAQQIPIQIQQTRELEILAIKIHVRNISFYIVNIYAPRGFNIMIIKSFLESLMAPMIIFGDFNLHHPMWGSDHISKYSNESVEWITDSNLVLNTTVPTYRSSAGAASLIDLTVCSSSMSGYCNSHVLDCSFESDHSPIITQLSLLNSNKRIFKKVNWQAVMNQTHFILNNPEVNSENLSDKISQVITNNIREIKVSNRSFPPWWNSTCYKFYKLKKIFRKRAIKEISSELWIRYKQYASKLRFYIKNAKRMFWDKICNNISNPKMFFNILKKISTVTDTDQKLNILQLNNRFITHPQLQADMFADYFASKNAYHEPLPLDFLYDKNNLNKPFHILELHSAIKNSKNTTPGADHVTAIFFKNLDQGQRVVILRYFQKLFDNAIVPESWKHAIIFQIPKPCKDKTKISSYRPIALTSVFSKTSERILANRISYYLTKERKLHPQHYGFVPFKDSRSATYLVHKAIMNAKLQNNFFVGISLDIKSAYDSVYVDGLIYKCLQIETLAICQALDDLVESNVNLLVLSDSLSVLSALQNFSIKSHKSVSPSEDITN</sequence>